<proteinExistence type="predicted"/>
<evidence type="ECO:0000313" key="1">
    <source>
        <dbReference type="EMBL" id="GAA2627954.1"/>
    </source>
</evidence>
<organism evidence="1 2">
    <name type="scientific">Actinomadura fulvescens</name>
    <dbReference type="NCBI Taxonomy" id="46160"/>
    <lineage>
        <taxon>Bacteria</taxon>
        <taxon>Bacillati</taxon>
        <taxon>Actinomycetota</taxon>
        <taxon>Actinomycetes</taxon>
        <taxon>Streptosporangiales</taxon>
        <taxon>Thermomonosporaceae</taxon>
        <taxon>Actinomadura</taxon>
    </lineage>
</organism>
<reference evidence="1 2" key="1">
    <citation type="journal article" date="2019" name="Int. J. Syst. Evol. Microbiol.">
        <title>The Global Catalogue of Microorganisms (GCM) 10K type strain sequencing project: providing services to taxonomists for standard genome sequencing and annotation.</title>
        <authorList>
            <consortium name="The Broad Institute Genomics Platform"/>
            <consortium name="The Broad Institute Genome Sequencing Center for Infectious Disease"/>
            <person name="Wu L."/>
            <person name="Ma J."/>
        </authorList>
    </citation>
    <scope>NUCLEOTIDE SEQUENCE [LARGE SCALE GENOMIC DNA]</scope>
    <source>
        <strain evidence="1 2">JCM 6833</strain>
    </source>
</reference>
<keyword evidence="2" id="KW-1185">Reference proteome</keyword>
<name>A0ABN3QJB7_9ACTN</name>
<evidence type="ECO:0000313" key="2">
    <source>
        <dbReference type="Proteomes" id="UP001501509"/>
    </source>
</evidence>
<comment type="caution">
    <text evidence="1">The sequence shown here is derived from an EMBL/GenBank/DDBJ whole genome shotgun (WGS) entry which is preliminary data.</text>
</comment>
<sequence length="49" mass="5372">MWKRLRVTSGSQEPTLGEGSIALIYSPVSAQAGRIRVGWASVRQTILIM</sequence>
<accession>A0ABN3QJB7</accession>
<gene>
    <name evidence="1" type="ORF">GCM10010411_76490</name>
</gene>
<dbReference type="Proteomes" id="UP001501509">
    <property type="component" value="Unassembled WGS sequence"/>
</dbReference>
<dbReference type="EMBL" id="BAAATD010000013">
    <property type="protein sequence ID" value="GAA2627954.1"/>
    <property type="molecule type" value="Genomic_DNA"/>
</dbReference>
<protein>
    <submittedName>
        <fullName evidence="1">Uncharacterized protein</fullName>
    </submittedName>
</protein>